<feature type="signal peptide" evidence="1">
    <location>
        <begin position="1"/>
        <end position="43"/>
    </location>
</feature>
<dbReference type="EMBL" id="JAUTBF010000001">
    <property type="protein sequence ID" value="MDQ1121568.1"/>
    <property type="molecule type" value="Genomic_DNA"/>
</dbReference>
<name>A0ABU0TPH4_MICTR</name>
<feature type="chain" id="PRO_5045330901" evidence="1">
    <location>
        <begin position="44"/>
        <end position="211"/>
    </location>
</feature>
<gene>
    <name evidence="2" type="ORF">QE412_000141</name>
</gene>
<dbReference type="Proteomes" id="UP001226691">
    <property type="component" value="Unassembled WGS sequence"/>
</dbReference>
<keyword evidence="3" id="KW-1185">Reference proteome</keyword>
<sequence length="211" mass="21577">MSTTIQAPPAPSSRSAQAPIARIVLALVAALALTLGVSTPSFAATGAQTGEWDILATSAAQSPRLQSYNHESETWDTVLSPSASFAVGSGKRIDGDDATATSPVSGGGLRFANTASVARSATFTITVPAGTGLAITDVSNGTVRSVPVSSSDQTLTISTGSVAANSQWHRHYTWEFSGSASSVDLPVSVRVRNASSGSTAYTATATYRFTF</sequence>
<protein>
    <submittedName>
        <fullName evidence="2">Uncharacterized protein</fullName>
    </submittedName>
</protein>
<evidence type="ECO:0000313" key="2">
    <source>
        <dbReference type="EMBL" id="MDQ1121568.1"/>
    </source>
</evidence>
<keyword evidence="1" id="KW-0732">Signal</keyword>
<proteinExistence type="predicted"/>
<organism evidence="2 3">
    <name type="scientific">Microbacterium trichothecenolyticum</name>
    <name type="common">Aureobacterium trichothecenolyticum</name>
    <dbReference type="NCBI Taxonomy" id="69370"/>
    <lineage>
        <taxon>Bacteria</taxon>
        <taxon>Bacillati</taxon>
        <taxon>Actinomycetota</taxon>
        <taxon>Actinomycetes</taxon>
        <taxon>Micrococcales</taxon>
        <taxon>Microbacteriaceae</taxon>
        <taxon>Microbacterium</taxon>
    </lineage>
</organism>
<accession>A0ABU0TPH4</accession>
<reference evidence="2 3" key="1">
    <citation type="submission" date="2023-07" db="EMBL/GenBank/DDBJ databases">
        <title>Functional and genomic diversity of the sorghum phyllosphere microbiome.</title>
        <authorList>
            <person name="Shade A."/>
        </authorList>
    </citation>
    <scope>NUCLEOTIDE SEQUENCE [LARGE SCALE GENOMIC DNA]</scope>
    <source>
        <strain evidence="2 3">SORGH_AS_1207</strain>
    </source>
</reference>
<evidence type="ECO:0000313" key="3">
    <source>
        <dbReference type="Proteomes" id="UP001226691"/>
    </source>
</evidence>
<evidence type="ECO:0000256" key="1">
    <source>
        <dbReference type="SAM" id="SignalP"/>
    </source>
</evidence>
<comment type="caution">
    <text evidence="2">The sequence shown here is derived from an EMBL/GenBank/DDBJ whole genome shotgun (WGS) entry which is preliminary data.</text>
</comment>
<dbReference type="RefSeq" id="WP_307478882.1">
    <property type="nucleotide sequence ID" value="NZ_JAUTBF010000001.1"/>
</dbReference>